<organism evidence="2 3">
    <name type="scientific">Archangium violaceum Cb vi76</name>
    <dbReference type="NCBI Taxonomy" id="1406225"/>
    <lineage>
        <taxon>Bacteria</taxon>
        <taxon>Pseudomonadati</taxon>
        <taxon>Myxococcota</taxon>
        <taxon>Myxococcia</taxon>
        <taxon>Myxococcales</taxon>
        <taxon>Cystobacterineae</taxon>
        <taxon>Archangiaceae</taxon>
        <taxon>Archangium</taxon>
    </lineage>
</organism>
<dbReference type="EMBL" id="JPMI01000220">
    <property type="protein sequence ID" value="KFA90245.1"/>
    <property type="molecule type" value="Genomic_DNA"/>
</dbReference>
<sequence length="260" mass="28463">MKHKEATTVTVPGPAGRLMATVEGDGGIPVLFVHDFAADRTHWAETQHGLATRSVSFDQRGMGESSGGHGPFGVEASVEDVAAIADALLPEKFVLVGHGFGAAVAGAFASYYPERLAGLLYVDPVGDLRRQEKAQVDAWLENFSAAKYGGFHEHWFTPLLLEAKEKTRALVMKTLRTSRREAIAGNMESLFLYNPDEAFERFTGPTHALAATTGPETLVGQRPGLSHSTLPHTSHWLMLDAPQWFHTELVHFLGRCRHEH</sequence>
<comment type="caution">
    <text evidence="2">The sequence shown here is derived from an EMBL/GenBank/DDBJ whole genome shotgun (WGS) entry which is preliminary data.</text>
</comment>
<protein>
    <submittedName>
        <fullName evidence="2">Alpha/beta hydrolase</fullName>
    </submittedName>
</protein>
<dbReference type="InterPro" id="IPR029058">
    <property type="entry name" value="AB_hydrolase_fold"/>
</dbReference>
<dbReference type="GO" id="GO:0016787">
    <property type="term" value="F:hydrolase activity"/>
    <property type="evidence" value="ECO:0007669"/>
    <property type="project" value="UniProtKB-KW"/>
</dbReference>
<dbReference type="RefSeq" id="WP_043403220.1">
    <property type="nucleotide sequence ID" value="NZ_JPMI01000220.1"/>
</dbReference>
<dbReference type="PANTHER" id="PTHR43798">
    <property type="entry name" value="MONOACYLGLYCEROL LIPASE"/>
    <property type="match status" value="1"/>
</dbReference>
<dbReference type="Gene3D" id="3.40.50.1820">
    <property type="entry name" value="alpha/beta hydrolase"/>
    <property type="match status" value="1"/>
</dbReference>
<dbReference type="InterPro" id="IPR050266">
    <property type="entry name" value="AB_hydrolase_sf"/>
</dbReference>
<proteinExistence type="predicted"/>
<dbReference type="PANTHER" id="PTHR43798:SF33">
    <property type="entry name" value="HYDROLASE, PUTATIVE (AFU_ORTHOLOGUE AFUA_2G14860)-RELATED"/>
    <property type="match status" value="1"/>
</dbReference>
<gene>
    <name evidence="2" type="ORF">Q664_30240</name>
</gene>
<evidence type="ECO:0000313" key="2">
    <source>
        <dbReference type="EMBL" id="KFA90245.1"/>
    </source>
</evidence>
<reference evidence="2 3" key="1">
    <citation type="submission" date="2014-07" db="EMBL/GenBank/DDBJ databases">
        <title>Draft Genome Sequence of Gephyronic Acid Producer, Cystobacter violaceus Strain Cb vi76.</title>
        <authorList>
            <person name="Stevens D.C."/>
            <person name="Young J."/>
            <person name="Carmichael R."/>
            <person name="Tan J."/>
            <person name="Taylor R.E."/>
        </authorList>
    </citation>
    <scope>NUCLEOTIDE SEQUENCE [LARGE SCALE GENOMIC DNA]</scope>
    <source>
        <strain evidence="2 3">Cb vi76</strain>
    </source>
</reference>
<feature type="domain" description="AB hydrolase-1" evidence="1">
    <location>
        <begin position="30"/>
        <end position="245"/>
    </location>
</feature>
<evidence type="ECO:0000313" key="3">
    <source>
        <dbReference type="Proteomes" id="UP000028547"/>
    </source>
</evidence>
<dbReference type="Pfam" id="PF12697">
    <property type="entry name" value="Abhydrolase_6"/>
    <property type="match status" value="1"/>
</dbReference>
<keyword evidence="2" id="KW-0378">Hydrolase</keyword>
<dbReference type="AlphaFoldDB" id="A0A084SP60"/>
<evidence type="ECO:0000259" key="1">
    <source>
        <dbReference type="Pfam" id="PF12697"/>
    </source>
</evidence>
<dbReference type="InterPro" id="IPR000073">
    <property type="entry name" value="AB_hydrolase_1"/>
</dbReference>
<name>A0A084SP60_9BACT</name>
<accession>A0A084SP60</accession>
<dbReference type="GO" id="GO:0016020">
    <property type="term" value="C:membrane"/>
    <property type="evidence" value="ECO:0007669"/>
    <property type="project" value="TreeGrafter"/>
</dbReference>
<dbReference type="SUPFAM" id="SSF53474">
    <property type="entry name" value="alpha/beta-Hydrolases"/>
    <property type="match status" value="1"/>
</dbReference>
<dbReference type="Proteomes" id="UP000028547">
    <property type="component" value="Unassembled WGS sequence"/>
</dbReference>